<evidence type="ECO:0000313" key="2">
    <source>
        <dbReference type="EMBL" id="KFP09736.1"/>
    </source>
</evidence>
<keyword evidence="3" id="KW-1185">Reference proteome</keyword>
<proteinExistence type="predicted"/>
<organism evidence="2 3">
    <name type="scientific">Egretta garzetta</name>
    <name type="common">Little egret</name>
    <dbReference type="NCBI Taxonomy" id="188379"/>
    <lineage>
        <taxon>Eukaryota</taxon>
        <taxon>Metazoa</taxon>
        <taxon>Chordata</taxon>
        <taxon>Craniata</taxon>
        <taxon>Vertebrata</taxon>
        <taxon>Euteleostomi</taxon>
        <taxon>Archelosauria</taxon>
        <taxon>Archosauria</taxon>
        <taxon>Dinosauria</taxon>
        <taxon>Saurischia</taxon>
        <taxon>Theropoda</taxon>
        <taxon>Coelurosauria</taxon>
        <taxon>Aves</taxon>
        <taxon>Neognathae</taxon>
        <taxon>Neoaves</taxon>
        <taxon>Aequornithes</taxon>
        <taxon>Pelecaniformes</taxon>
        <taxon>Ardeidae</taxon>
        <taxon>Egretta</taxon>
    </lineage>
</organism>
<feature type="non-terminal residue" evidence="2">
    <location>
        <position position="172"/>
    </location>
</feature>
<feature type="compositionally biased region" description="Basic and acidic residues" evidence="1">
    <location>
        <begin position="12"/>
        <end position="25"/>
    </location>
</feature>
<protein>
    <submittedName>
        <fullName evidence="2">Uncharacterized protein</fullName>
    </submittedName>
</protein>
<sequence length="172" mass="18568">NTLLQQLTGRLVKRERPSYREDRESNSSVSQHFLNSQPPASSEEWIPPSAKKRLKPTASLTSKPVSWAADLRSTCGQAGGNPISESSENGVCSRNEGLNPGGTARILTTPVAAGVTKALFLNDTIPETCSPSEGKNLLSSANYSRGILDRVAGWSPELFFQAQSSFSNKPKY</sequence>
<accession>A0A091JDA6</accession>
<gene>
    <name evidence="2" type="ORF">Z169_04002</name>
</gene>
<dbReference type="AlphaFoldDB" id="A0A091JDA6"/>
<reference evidence="2 3" key="1">
    <citation type="submission" date="2014-04" db="EMBL/GenBank/DDBJ databases">
        <title>Genome evolution of avian class.</title>
        <authorList>
            <person name="Zhang G."/>
            <person name="Li C."/>
        </authorList>
    </citation>
    <scope>NUCLEOTIDE SEQUENCE [LARGE SCALE GENOMIC DNA]</scope>
    <source>
        <strain evidence="2">BGI_Z169</strain>
    </source>
</reference>
<evidence type="ECO:0000313" key="3">
    <source>
        <dbReference type="Proteomes" id="UP000053119"/>
    </source>
</evidence>
<name>A0A091JDA6_EGRGA</name>
<evidence type="ECO:0000256" key="1">
    <source>
        <dbReference type="SAM" id="MobiDB-lite"/>
    </source>
</evidence>
<feature type="region of interest" description="Disordered" evidence="1">
    <location>
        <begin position="1"/>
        <end position="61"/>
    </location>
</feature>
<dbReference type="EMBL" id="KK500668">
    <property type="protein sequence ID" value="KFP09736.1"/>
    <property type="molecule type" value="Genomic_DNA"/>
</dbReference>
<dbReference type="STRING" id="188379.A0A091JDA6"/>
<dbReference type="Proteomes" id="UP000053119">
    <property type="component" value="Unassembled WGS sequence"/>
</dbReference>
<feature type="compositionally biased region" description="Polar residues" evidence="1">
    <location>
        <begin position="26"/>
        <end position="40"/>
    </location>
</feature>
<feature type="non-terminal residue" evidence="2">
    <location>
        <position position="1"/>
    </location>
</feature>